<evidence type="ECO:0000256" key="2">
    <source>
        <dbReference type="SAM" id="SignalP"/>
    </source>
</evidence>
<evidence type="ECO:0000313" key="3">
    <source>
        <dbReference type="EMBL" id="KAH7130835.1"/>
    </source>
</evidence>
<keyword evidence="4" id="KW-1185">Reference proteome</keyword>
<dbReference type="OrthoDB" id="5398531at2759"/>
<dbReference type="EMBL" id="JAGMUV010000017">
    <property type="protein sequence ID" value="KAH7130835.1"/>
    <property type="molecule type" value="Genomic_DNA"/>
</dbReference>
<protein>
    <submittedName>
        <fullName evidence="3">Uncharacterized protein</fullName>
    </submittedName>
</protein>
<sequence length="271" mass="29242">MVVRVQLAATLAVLLSTLTGCYGSDLHPTACVGSISSFPNCDKVDQILQRCNRLTVKQEIIDCFCTQELLNAYVGCKGEFRQCGLTSSYDSAFDTEIRNWEDGCAPYLTTKITTPSIAGPTRTLNEDTCQTYVESCVRLSQASASCTSSYTEPADITSCRCQSSIISLASVCEIDGSKSCLGETPITSDIWEFRNCKAATEFSGTQTNRGPITETAEARTVTRTATTLVIGPTSSAASTTSAGAINRCTIMGSWVYLLPILPLVVYYLSFY</sequence>
<dbReference type="Proteomes" id="UP000738349">
    <property type="component" value="Unassembled WGS sequence"/>
</dbReference>
<feature type="signal peptide" evidence="2">
    <location>
        <begin position="1"/>
        <end position="23"/>
    </location>
</feature>
<proteinExistence type="predicted"/>
<dbReference type="AlphaFoldDB" id="A0A9P9ITT1"/>
<keyword evidence="1" id="KW-0812">Transmembrane</keyword>
<organism evidence="3 4">
    <name type="scientific">Dactylonectria macrodidyma</name>
    <dbReference type="NCBI Taxonomy" id="307937"/>
    <lineage>
        <taxon>Eukaryota</taxon>
        <taxon>Fungi</taxon>
        <taxon>Dikarya</taxon>
        <taxon>Ascomycota</taxon>
        <taxon>Pezizomycotina</taxon>
        <taxon>Sordariomycetes</taxon>
        <taxon>Hypocreomycetidae</taxon>
        <taxon>Hypocreales</taxon>
        <taxon>Nectriaceae</taxon>
        <taxon>Dactylonectria</taxon>
    </lineage>
</organism>
<keyword evidence="1" id="KW-0472">Membrane</keyword>
<name>A0A9P9ITT1_9HYPO</name>
<feature type="transmembrane region" description="Helical" evidence="1">
    <location>
        <begin position="251"/>
        <end position="270"/>
    </location>
</feature>
<evidence type="ECO:0000256" key="1">
    <source>
        <dbReference type="SAM" id="Phobius"/>
    </source>
</evidence>
<evidence type="ECO:0000313" key="4">
    <source>
        <dbReference type="Proteomes" id="UP000738349"/>
    </source>
</evidence>
<dbReference type="PROSITE" id="PS51257">
    <property type="entry name" value="PROKAR_LIPOPROTEIN"/>
    <property type="match status" value="1"/>
</dbReference>
<gene>
    <name evidence="3" type="ORF">EDB81DRAFT_905390</name>
</gene>
<feature type="chain" id="PRO_5040116296" evidence="2">
    <location>
        <begin position="24"/>
        <end position="271"/>
    </location>
</feature>
<keyword evidence="1" id="KW-1133">Transmembrane helix</keyword>
<comment type="caution">
    <text evidence="3">The sequence shown here is derived from an EMBL/GenBank/DDBJ whole genome shotgun (WGS) entry which is preliminary data.</text>
</comment>
<accession>A0A9P9ITT1</accession>
<keyword evidence="2" id="KW-0732">Signal</keyword>
<reference evidence="3" key="1">
    <citation type="journal article" date="2021" name="Nat. Commun.">
        <title>Genetic determinants of endophytism in the Arabidopsis root mycobiome.</title>
        <authorList>
            <person name="Mesny F."/>
            <person name="Miyauchi S."/>
            <person name="Thiergart T."/>
            <person name="Pickel B."/>
            <person name="Atanasova L."/>
            <person name="Karlsson M."/>
            <person name="Huettel B."/>
            <person name="Barry K.W."/>
            <person name="Haridas S."/>
            <person name="Chen C."/>
            <person name="Bauer D."/>
            <person name="Andreopoulos W."/>
            <person name="Pangilinan J."/>
            <person name="LaButti K."/>
            <person name="Riley R."/>
            <person name="Lipzen A."/>
            <person name="Clum A."/>
            <person name="Drula E."/>
            <person name="Henrissat B."/>
            <person name="Kohler A."/>
            <person name="Grigoriev I.V."/>
            <person name="Martin F.M."/>
            <person name="Hacquard S."/>
        </authorList>
    </citation>
    <scope>NUCLEOTIDE SEQUENCE</scope>
    <source>
        <strain evidence="3">MPI-CAGE-AT-0147</strain>
    </source>
</reference>